<evidence type="ECO:0000313" key="1">
    <source>
        <dbReference type="EMBL" id="KAF5826770.1"/>
    </source>
</evidence>
<accession>A0ABQ7FWN1</accession>
<protein>
    <recommendedName>
        <fullName evidence="3">Encoded protein</fullName>
    </recommendedName>
</protein>
<dbReference type="Proteomes" id="UP000815325">
    <property type="component" value="Unassembled WGS sequence"/>
</dbReference>
<name>A0ABQ7FWN1_DUNSA</name>
<reference evidence="1" key="1">
    <citation type="submission" date="2017-08" db="EMBL/GenBank/DDBJ databases">
        <authorList>
            <person name="Polle J.E."/>
            <person name="Barry K."/>
            <person name="Cushman J."/>
            <person name="Schmutz J."/>
            <person name="Tran D."/>
            <person name="Hathwaick L.T."/>
            <person name="Yim W.C."/>
            <person name="Jenkins J."/>
            <person name="Mckie-Krisberg Z.M."/>
            <person name="Prochnik S."/>
            <person name="Lindquist E."/>
            <person name="Dockter R.B."/>
            <person name="Adam C."/>
            <person name="Molina H."/>
            <person name="Bunkerborg J."/>
            <person name="Jin E."/>
            <person name="Buchheim M."/>
            <person name="Magnuson J."/>
        </authorList>
    </citation>
    <scope>NUCLEOTIDE SEQUENCE</scope>
    <source>
        <strain evidence="1">CCAP 19/18</strain>
    </source>
</reference>
<organism evidence="1 2">
    <name type="scientific">Dunaliella salina</name>
    <name type="common">Green alga</name>
    <name type="synonym">Protococcus salinus</name>
    <dbReference type="NCBI Taxonomy" id="3046"/>
    <lineage>
        <taxon>Eukaryota</taxon>
        <taxon>Viridiplantae</taxon>
        <taxon>Chlorophyta</taxon>
        <taxon>core chlorophytes</taxon>
        <taxon>Chlorophyceae</taxon>
        <taxon>CS clade</taxon>
        <taxon>Chlamydomonadales</taxon>
        <taxon>Dunaliellaceae</taxon>
        <taxon>Dunaliella</taxon>
    </lineage>
</organism>
<proteinExistence type="predicted"/>
<sequence length="125" mass="13903">MAVKAKTRLWGVDDSVEMIEALGRSHAVGYPCPDTHQVPCAKRCEIEVPGAQMVYREVGRVFEGSPTPQHCIGRVCERQGTLHPRPPHVGLMCCKHSKQEPFAMRVENSLIVSLYRNCSLSANMV</sequence>
<evidence type="ECO:0000313" key="2">
    <source>
        <dbReference type="Proteomes" id="UP000815325"/>
    </source>
</evidence>
<evidence type="ECO:0008006" key="3">
    <source>
        <dbReference type="Google" id="ProtNLM"/>
    </source>
</evidence>
<keyword evidence="2" id="KW-1185">Reference proteome</keyword>
<gene>
    <name evidence="1" type="ORF">DUNSADRAFT_2077</name>
</gene>
<dbReference type="EMBL" id="MU070723">
    <property type="protein sequence ID" value="KAF5826770.1"/>
    <property type="molecule type" value="Genomic_DNA"/>
</dbReference>
<comment type="caution">
    <text evidence="1">The sequence shown here is derived from an EMBL/GenBank/DDBJ whole genome shotgun (WGS) entry which is preliminary data.</text>
</comment>